<dbReference type="SMART" id="SM00184">
    <property type="entry name" value="RING"/>
    <property type="match status" value="1"/>
</dbReference>
<dbReference type="InterPro" id="IPR013083">
    <property type="entry name" value="Znf_RING/FYVE/PHD"/>
</dbReference>
<dbReference type="InterPro" id="IPR043136">
    <property type="entry name" value="B30.2/SPRY_sf"/>
</dbReference>
<dbReference type="Gene3D" id="3.30.40.10">
    <property type="entry name" value="Zinc/RING finger domain, C3HC4 (zinc finger)"/>
    <property type="match status" value="1"/>
</dbReference>
<dbReference type="InterPro" id="IPR001841">
    <property type="entry name" value="Znf_RING"/>
</dbReference>
<dbReference type="PROSITE" id="PS50188">
    <property type="entry name" value="B302_SPRY"/>
    <property type="match status" value="1"/>
</dbReference>
<dbReference type="PROSITE" id="PS50089">
    <property type="entry name" value="ZF_RING_2"/>
    <property type="match status" value="1"/>
</dbReference>
<evidence type="ECO:0000256" key="1">
    <source>
        <dbReference type="ARBA" id="ARBA00022723"/>
    </source>
</evidence>
<reference evidence="7 8" key="1">
    <citation type="submission" date="2023-04" db="EMBL/GenBank/DDBJ databases">
        <title>Genome of Basidiobolus ranarum AG-B5.</title>
        <authorList>
            <person name="Stajich J.E."/>
            <person name="Carter-House D."/>
            <person name="Gryganskyi A."/>
        </authorList>
    </citation>
    <scope>NUCLEOTIDE SEQUENCE [LARGE SCALE GENOMIC DNA]</scope>
    <source>
        <strain evidence="7 8">AG-B5</strain>
    </source>
</reference>
<feature type="domain" description="RING-type" evidence="5">
    <location>
        <begin position="469"/>
        <end position="504"/>
    </location>
</feature>
<dbReference type="SUPFAM" id="SSF57850">
    <property type="entry name" value="RING/U-box"/>
    <property type="match status" value="1"/>
</dbReference>
<keyword evidence="8" id="KW-1185">Reference proteome</keyword>
<dbReference type="Pfam" id="PF13920">
    <property type="entry name" value="zf-C3HC4_3"/>
    <property type="match status" value="1"/>
</dbReference>
<keyword evidence="3" id="KW-0862">Zinc</keyword>
<dbReference type="InterPro" id="IPR045129">
    <property type="entry name" value="RNF123/RKP/RSPRY1"/>
</dbReference>
<name>A0ABR2WKN4_9FUNG</name>
<accession>A0ABR2WKN4</accession>
<feature type="domain" description="B30.2/SPRY" evidence="6">
    <location>
        <begin position="229"/>
        <end position="420"/>
    </location>
</feature>
<evidence type="ECO:0000256" key="3">
    <source>
        <dbReference type="ARBA" id="ARBA00022833"/>
    </source>
</evidence>
<evidence type="ECO:0000256" key="4">
    <source>
        <dbReference type="PROSITE-ProRule" id="PRU00175"/>
    </source>
</evidence>
<dbReference type="SMART" id="SM00449">
    <property type="entry name" value="SPRY"/>
    <property type="match status" value="1"/>
</dbReference>
<dbReference type="Proteomes" id="UP001479436">
    <property type="component" value="Unassembled WGS sequence"/>
</dbReference>
<dbReference type="InterPro" id="IPR001870">
    <property type="entry name" value="B30.2/SPRY"/>
</dbReference>
<comment type="caution">
    <text evidence="7">The sequence shown here is derived from an EMBL/GenBank/DDBJ whole genome shotgun (WGS) entry which is preliminary data.</text>
</comment>
<keyword evidence="1" id="KW-0479">Metal-binding</keyword>
<evidence type="ECO:0000256" key="2">
    <source>
        <dbReference type="ARBA" id="ARBA00022771"/>
    </source>
</evidence>
<dbReference type="EMBL" id="JASJQH010001122">
    <property type="protein sequence ID" value="KAK9762029.1"/>
    <property type="molecule type" value="Genomic_DNA"/>
</dbReference>
<dbReference type="SUPFAM" id="SSF49899">
    <property type="entry name" value="Concanavalin A-like lectins/glucanases"/>
    <property type="match status" value="1"/>
</dbReference>
<evidence type="ECO:0000259" key="5">
    <source>
        <dbReference type="PROSITE" id="PS50089"/>
    </source>
</evidence>
<protein>
    <submittedName>
        <fullName evidence="7">Uncharacterized protein</fullName>
    </submittedName>
</protein>
<dbReference type="Gene3D" id="2.60.120.920">
    <property type="match status" value="1"/>
</dbReference>
<dbReference type="PANTHER" id="PTHR13363:SF6">
    <property type="entry name" value="RING FINGER AND SPRY DOMAIN-CONTAINING PROTEIN 1"/>
    <property type="match status" value="1"/>
</dbReference>
<dbReference type="InterPro" id="IPR013320">
    <property type="entry name" value="ConA-like_dom_sf"/>
</dbReference>
<keyword evidence="2 4" id="KW-0863">Zinc-finger</keyword>
<sequence>MRFGKFISRKLLGQFARTRYVRLIREACKSMNPDSEKEALSDAYDILIALSQEESEFIEIVVTMVEILDEKDPLSSAFLCHILELSALPSIRTSLKINIKLIQKISEKNLFRSSLKRRYRINAAVVWSVLAERLAGKVSEKMFTPEVFASLTDGLKETQGWRVQLMSLIALEKFALTADNKSKILVSGVPGIIKELPFAGVQSKFRNKDVRKLDELKLCTLWAIKCSFVDKTVSLHSEAEKRYSTEPNVTLNWLDATTCLKWYPSGLEVRNDSTSFESVRGTMCITQGSWFYEVQLVTSGIMQIGWATKQSIFRPEEGVGVGDDDHSFAFDGCRKLAWSSGYPIPYGRGDAWKEGDILGAYIDMNCGIIRFYLNGVNLGIAFEFTESQLEHFVNDEGGFYPALSLTSFQHISMNFGQKPFRYPPSMPFENFDAKGKLPEALRQRDVFYRPNALDTLSQEYEASLDGLNCSICFDGVPTVEFEPCGHDGFCAKCASVLENCPLCRTHITLRRPFDFSLSSNVVMDLEVNAIESNEAKSLITTVHSLITCETLRGIPQS</sequence>
<dbReference type="PANTHER" id="PTHR13363">
    <property type="entry name" value="RING FINGER AND SRY DOMAIN-CONTAINING"/>
    <property type="match status" value="1"/>
</dbReference>
<organism evidence="7 8">
    <name type="scientific">Basidiobolus ranarum</name>
    <dbReference type="NCBI Taxonomy" id="34480"/>
    <lineage>
        <taxon>Eukaryota</taxon>
        <taxon>Fungi</taxon>
        <taxon>Fungi incertae sedis</taxon>
        <taxon>Zoopagomycota</taxon>
        <taxon>Entomophthoromycotina</taxon>
        <taxon>Basidiobolomycetes</taxon>
        <taxon>Basidiobolales</taxon>
        <taxon>Basidiobolaceae</taxon>
        <taxon>Basidiobolus</taxon>
    </lineage>
</organism>
<gene>
    <name evidence="7" type="ORF">K7432_012615</name>
</gene>
<evidence type="ECO:0000313" key="8">
    <source>
        <dbReference type="Proteomes" id="UP001479436"/>
    </source>
</evidence>
<dbReference type="InterPro" id="IPR003877">
    <property type="entry name" value="SPRY_dom"/>
</dbReference>
<evidence type="ECO:0000259" key="6">
    <source>
        <dbReference type="PROSITE" id="PS50188"/>
    </source>
</evidence>
<dbReference type="Pfam" id="PF00622">
    <property type="entry name" value="SPRY"/>
    <property type="match status" value="1"/>
</dbReference>
<evidence type="ECO:0000313" key="7">
    <source>
        <dbReference type="EMBL" id="KAK9762029.1"/>
    </source>
</evidence>
<proteinExistence type="predicted"/>